<organism evidence="2 3">
    <name type="scientific">Moraxella bovoculi 237</name>
    <dbReference type="NCBI Taxonomy" id="743974"/>
    <lineage>
        <taxon>Bacteria</taxon>
        <taxon>Pseudomonadati</taxon>
        <taxon>Pseudomonadota</taxon>
        <taxon>Gammaproteobacteria</taxon>
        <taxon>Moraxellales</taxon>
        <taxon>Moraxellaceae</taxon>
        <taxon>Moraxella</taxon>
    </lineage>
</organism>
<name>A0A066UKV2_9GAMM</name>
<dbReference type="InterPro" id="IPR032710">
    <property type="entry name" value="NTF2-like_dom_sf"/>
</dbReference>
<dbReference type="Proteomes" id="UP000035860">
    <property type="component" value="Unassembled WGS sequence"/>
</dbReference>
<dbReference type="OrthoDB" id="21421at2"/>
<evidence type="ECO:0000313" key="3">
    <source>
        <dbReference type="Proteomes" id="UP000035860"/>
    </source>
</evidence>
<dbReference type="Gene3D" id="3.10.450.50">
    <property type="match status" value="1"/>
</dbReference>
<dbReference type="InterPro" id="IPR048469">
    <property type="entry name" value="YchJ-like_M"/>
</dbReference>
<dbReference type="SUPFAM" id="SSF103642">
    <property type="entry name" value="Sec-C motif"/>
    <property type="match status" value="1"/>
</dbReference>
<feature type="domain" description="YchJ-like middle NTF2-like" evidence="1">
    <location>
        <begin position="25"/>
        <end position="122"/>
    </location>
</feature>
<evidence type="ECO:0000313" key="2">
    <source>
        <dbReference type="EMBL" id="KDN24789.1"/>
    </source>
</evidence>
<dbReference type="Pfam" id="PF17775">
    <property type="entry name" value="YchJ_M-like"/>
    <property type="match status" value="1"/>
</dbReference>
<dbReference type="NCBIfam" id="NF002486">
    <property type="entry name" value="PRK01752.1"/>
    <property type="match status" value="1"/>
</dbReference>
<protein>
    <submittedName>
        <fullName evidence="2">SecC motif-containing protein</fullName>
    </submittedName>
</protein>
<reference evidence="2 3" key="1">
    <citation type="journal article" date="2014" name="Genome Announc.">
        <title>Draft Genome Sequence of Moraxella bovoculi Strain 237T (ATCC BAA-1259T) Isolated from a Calf with Infectious Bovine Keratoconjunctivitis.</title>
        <authorList>
            <person name="Calcutt M.J."/>
            <person name="Foecking M.F."/>
            <person name="Martin N.T."/>
            <person name="Mhlanga-Mutangadura T."/>
            <person name="Reilly T.J."/>
        </authorList>
    </citation>
    <scope>NUCLEOTIDE SEQUENCE [LARGE SCALE GENOMIC DNA]</scope>
    <source>
        <strain evidence="2 3">237</strain>
    </source>
</reference>
<dbReference type="PANTHER" id="PTHR33747:SF1">
    <property type="entry name" value="ADENYLATE CYCLASE-ASSOCIATED CAP C-TERMINAL DOMAIN-CONTAINING PROTEIN"/>
    <property type="match status" value="1"/>
</dbReference>
<accession>A0A066UKV2</accession>
<dbReference type="InterPro" id="IPR004027">
    <property type="entry name" value="SEC_C_motif"/>
</dbReference>
<gene>
    <name evidence="2" type="ORF">MBO_07478</name>
</gene>
<dbReference type="Pfam" id="PF02810">
    <property type="entry name" value="SEC-C"/>
    <property type="match status" value="1"/>
</dbReference>
<evidence type="ECO:0000259" key="1">
    <source>
        <dbReference type="Pfam" id="PF17775"/>
    </source>
</evidence>
<dbReference type="eggNOG" id="COG3012">
    <property type="taxonomic scope" value="Bacteria"/>
</dbReference>
<dbReference type="EMBL" id="AOMT01000026">
    <property type="protein sequence ID" value="KDN24789.1"/>
    <property type="molecule type" value="Genomic_DNA"/>
</dbReference>
<dbReference type="PANTHER" id="PTHR33747">
    <property type="entry name" value="UPF0225 PROTEIN SCO1677"/>
    <property type="match status" value="1"/>
</dbReference>
<sequence length="151" mass="16998">MQCPCGSPSYQHCCQLLHEGVPAATAEALMRSRFSAFYLKNIDYIVETTVPSQQGLLDKNALQSWVDEMNWTRLDVISHVAKIGKRHAQVHFRAYYDNGRGESCHDEHSSFVKVDAVWYFLDPTVANAFTNKQPCLCGSGDKFKACCGKFL</sequence>
<dbReference type="AlphaFoldDB" id="A0A066UKV2"/>
<proteinExistence type="predicted"/>
<keyword evidence="3" id="KW-1185">Reference proteome</keyword>
<dbReference type="RefSeq" id="WP_036366293.1">
    <property type="nucleotide sequence ID" value="NZ_AOMT01000026.1"/>
</dbReference>
<dbReference type="SUPFAM" id="SSF54427">
    <property type="entry name" value="NTF2-like"/>
    <property type="match status" value="1"/>
</dbReference>
<comment type="caution">
    <text evidence="2">The sequence shown here is derived from an EMBL/GenBank/DDBJ whole genome shotgun (WGS) entry which is preliminary data.</text>
</comment>